<organism evidence="2 3">
    <name type="scientific">Candidatus Nitrotoga fabula</name>
    <dbReference type="NCBI Taxonomy" id="2182327"/>
    <lineage>
        <taxon>Bacteria</taxon>
        <taxon>Pseudomonadati</taxon>
        <taxon>Pseudomonadota</taxon>
        <taxon>Betaproteobacteria</taxon>
        <taxon>Nitrosomonadales</taxon>
        <taxon>Gallionellaceae</taxon>
        <taxon>Candidatus Nitrotoga</taxon>
    </lineage>
</organism>
<keyword evidence="3" id="KW-1185">Reference proteome</keyword>
<gene>
    <name evidence="2" type="ORF">NTGZN8_40057</name>
</gene>
<sequence length="64" mass="7196">MVFYVCVHGLAYMVAVIVNFYMATVDVVYLVNHVLHYADSGLSGESRKLLHEQTILHEVKVADS</sequence>
<comment type="caution">
    <text evidence="2">The sequence shown here is derived from an EMBL/GenBank/DDBJ whole genome shotgun (WGS) entry which is preliminary data.</text>
</comment>
<accession>A0A916BFU7</accession>
<feature type="transmembrane region" description="Helical" evidence="1">
    <location>
        <begin position="12"/>
        <end position="31"/>
    </location>
</feature>
<evidence type="ECO:0000256" key="1">
    <source>
        <dbReference type="SAM" id="Phobius"/>
    </source>
</evidence>
<evidence type="ECO:0000313" key="2">
    <source>
        <dbReference type="EMBL" id="CAE6729247.1"/>
    </source>
</evidence>
<dbReference type="EMBL" id="CAJNBL010000034">
    <property type="protein sequence ID" value="CAE6729247.1"/>
    <property type="molecule type" value="Genomic_DNA"/>
</dbReference>
<protein>
    <submittedName>
        <fullName evidence="2">Uncharacterized protein</fullName>
    </submittedName>
</protein>
<reference evidence="2" key="1">
    <citation type="submission" date="2021-02" db="EMBL/GenBank/DDBJ databases">
        <authorList>
            <person name="Han P."/>
        </authorList>
    </citation>
    <scope>NUCLEOTIDE SEQUENCE</scope>
    <source>
        <strain evidence="2">Candidatus Nitrotoga sp. ZN8</strain>
    </source>
</reference>
<proteinExistence type="predicted"/>
<keyword evidence="1" id="KW-1133">Transmembrane helix</keyword>
<dbReference type="Proteomes" id="UP000675882">
    <property type="component" value="Unassembled WGS sequence"/>
</dbReference>
<keyword evidence="1" id="KW-0812">Transmembrane</keyword>
<name>A0A916BFU7_9PROT</name>
<evidence type="ECO:0000313" key="3">
    <source>
        <dbReference type="Proteomes" id="UP000675882"/>
    </source>
</evidence>
<keyword evidence="1" id="KW-0472">Membrane</keyword>
<dbReference type="AlphaFoldDB" id="A0A916BFU7"/>